<organism evidence="1 2">
    <name type="scientific">Dissostichus eleginoides</name>
    <name type="common">Patagonian toothfish</name>
    <name type="synonym">Dissostichus amissus</name>
    <dbReference type="NCBI Taxonomy" id="100907"/>
    <lineage>
        <taxon>Eukaryota</taxon>
        <taxon>Metazoa</taxon>
        <taxon>Chordata</taxon>
        <taxon>Craniata</taxon>
        <taxon>Vertebrata</taxon>
        <taxon>Euteleostomi</taxon>
        <taxon>Actinopterygii</taxon>
        <taxon>Neopterygii</taxon>
        <taxon>Teleostei</taxon>
        <taxon>Neoteleostei</taxon>
        <taxon>Acanthomorphata</taxon>
        <taxon>Eupercaria</taxon>
        <taxon>Perciformes</taxon>
        <taxon>Notothenioidei</taxon>
        <taxon>Nototheniidae</taxon>
        <taxon>Dissostichus</taxon>
    </lineage>
</organism>
<keyword evidence="2" id="KW-1185">Reference proteome</keyword>
<dbReference type="AlphaFoldDB" id="A0AAD9B6M7"/>
<reference evidence="1" key="1">
    <citation type="submission" date="2023-04" db="EMBL/GenBank/DDBJ databases">
        <title>Chromosome-level genome of Chaenocephalus aceratus.</title>
        <authorList>
            <person name="Park H."/>
        </authorList>
    </citation>
    <scope>NUCLEOTIDE SEQUENCE</scope>
    <source>
        <strain evidence="1">DE</strain>
        <tissue evidence="1">Muscle</tissue>
    </source>
</reference>
<feature type="non-terminal residue" evidence="1">
    <location>
        <position position="1"/>
    </location>
</feature>
<accession>A0AAD9B6M7</accession>
<evidence type="ECO:0000313" key="2">
    <source>
        <dbReference type="Proteomes" id="UP001228049"/>
    </source>
</evidence>
<gene>
    <name evidence="1" type="ORF">KUDE01_003209</name>
</gene>
<name>A0AAD9B6M7_DISEL</name>
<proteinExistence type="predicted"/>
<protein>
    <submittedName>
        <fullName evidence="1">Rho GTPase-activating protein 21</fullName>
    </submittedName>
</protein>
<evidence type="ECO:0000313" key="1">
    <source>
        <dbReference type="EMBL" id="KAK1877901.1"/>
    </source>
</evidence>
<comment type="caution">
    <text evidence="1">The sequence shown here is derived from an EMBL/GenBank/DDBJ whole genome shotgun (WGS) entry which is preliminary data.</text>
</comment>
<feature type="non-terminal residue" evidence="1">
    <location>
        <position position="301"/>
    </location>
</feature>
<dbReference type="Proteomes" id="UP001228049">
    <property type="component" value="Unassembled WGS sequence"/>
</dbReference>
<dbReference type="EMBL" id="JASDAP010000027">
    <property type="protein sequence ID" value="KAK1877901.1"/>
    <property type="molecule type" value="Genomic_DNA"/>
</dbReference>
<sequence>RGRDLLVQFVWVERSPVHHAEGAGPPRPCLCECMQFVWVGRSPANHTEGAGPPCAVCVGGETTCQSHRGGGTSSSCLCGWRDHLSLTQRGRDLLIIFFVDAVCVGGEITCQSHRGRGTFLVQFVGWRDHLSITQGAGPPRAVCVGGEITCHHAEGGTSSCSLCGWRDHLSITQRGRDLLVQFVWVERSPVHHAEGRDLLVQFVWVERSPVNHTEGAGPPRAVCVSGEITCQSHRGGGTSSCSLCGWRDHLSITQRARDLLVQFVWVERSPVHHAEGAGPPRAVCVSGEITCPSRRGGGTSC</sequence>